<protein>
    <submittedName>
        <fullName evidence="1">Uncharacterized protein</fullName>
    </submittedName>
</protein>
<proteinExistence type="predicted"/>
<organism evidence="1">
    <name type="scientific">Arundo donax</name>
    <name type="common">Giant reed</name>
    <name type="synonym">Donax arundinaceus</name>
    <dbReference type="NCBI Taxonomy" id="35708"/>
    <lineage>
        <taxon>Eukaryota</taxon>
        <taxon>Viridiplantae</taxon>
        <taxon>Streptophyta</taxon>
        <taxon>Embryophyta</taxon>
        <taxon>Tracheophyta</taxon>
        <taxon>Spermatophyta</taxon>
        <taxon>Magnoliopsida</taxon>
        <taxon>Liliopsida</taxon>
        <taxon>Poales</taxon>
        <taxon>Poaceae</taxon>
        <taxon>PACMAD clade</taxon>
        <taxon>Arundinoideae</taxon>
        <taxon>Arundineae</taxon>
        <taxon>Arundo</taxon>
    </lineage>
</organism>
<sequence length="11" mass="1350">MFTKSLPLWIN</sequence>
<name>A0A0A8Y6X1_ARUDO</name>
<evidence type="ECO:0000313" key="1">
    <source>
        <dbReference type="EMBL" id="JAD20840.1"/>
    </source>
</evidence>
<reference evidence="1" key="1">
    <citation type="submission" date="2014-09" db="EMBL/GenBank/DDBJ databases">
        <authorList>
            <person name="Magalhaes I.L.F."/>
            <person name="Oliveira U."/>
            <person name="Santos F.R."/>
            <person name="Vidigal T.H.D.A."/>
            <person name="Brescovit A.D."/>
            <person name="Santos A.J."/>
        </authorList>
    </citation>
    <scope>NUCLEOTIDE SEQUENCE</scope>
    <source>
        <tissue evidence="1">Shoot tissue taken approximately 20 cm above the soil surface</tissue>
    </source>
</reference>
<accession>A0A0A8Y6X1</accession>
<dbReference type="EMBL" id="GBRH01277055">
    <property type="protein sequence ID" value="JAD20840.1"/>
    <property type="molecule type" value="Transcribed_RNA"/>
</dbReference>
<reference evidence="1" key="2">
    <citation type="journal article" date="2015" name="Data Brief">
        <title>Shoot transcriptome of the giant reed, Arundo donax.</title>
        <authorList>
            <person name="Barrero R.A."/>
            <person name="Guerrero F.D."/>
            <person name="Moolhuijzen P."/>
            <person name="Goolsby J.A."/>
            <person name="Tidwell J."/>
            <person name="Bellgard S.E."/>
            <person name="Bellgard M.I."/>
        </authorList>
    </citation>
    <scope>NUCLEOTIDE SEQUENCE</scope>
    <source>
        <tissue evidence="1">Shoot tissue taken approximately 20 cm above the soil surface</tissue>
    </source>
</reference>